<feature type="compositionally biased region" description="Basic and acidic residues" evidence="5">
    <location>
        <begin position="639"/>
        <end position="687"/>
    </location>
</feature>
<dbReference type="AlphaFoldDB" id="A0A6A6GWD1"/>
<dbReference type="InterPro" id="IPR056750">
    <property type="entry name" value="RRM_ESF1"/>
</dbReference>
<dbReference type="PANTHER" id="PTHR12202:SF0">
    <property type="entry name" value="ESF1 HOMOLOG"/>
    <property type="match status" value="1"/>
</dbReference>
<evidence type="ECO:0000256" key="4">
    <source>
        <dbReference type="ARBA" id="ARBA00023242"/>
    </source>
</evidence>
<feature type="region of interest" description="Disordered" evidence="5">
    <location>
        <begin position="632"/>
        <end position="699"/>
    </location>
</feature>
<feature type="region of interest" description="Disordered" evidence="5">
    <location>
        <begin position="372"/>
        <end position="550"/>
    </location>
</feature>
<feature type="region of interest" description="Disordered" evidence="5">
    <location>
        <begin position="567"/>
        <end position="614"/>
    </location>
</feature>
<comment type="similarity">
    <text evidence="2">Belongs to the ESF1 family.</text>
</comment>
<feature type="compositionally biased region" description="Basic and acidic residues" evidence="5">
    <location>
        <begin position="425"/>
        <end position="435"/>
    </location>
</feature>
<feature type="compositionally biased region" description="Basic and acidic residues" evidence="5">
    <location>
        <begin position="97"/>
        <end position="113"/>
    </location>
</feature>
<name>A0A6A6GWD1_VIRVR</name>
<dbReference type="InterPro" id="IPR039754">
    <property type="entry name" value="Esf1"/>
</dbReference>
<keyword evidence="4" id="KW-0539">Nucleus</keyword>
<organism evidence="8 9">
    <name type="scientific">Viridothelium virens</name>
    <name type="common">Speckled blister lichen</name>
    <name type="synonym">Trypethelium virens</name>
    <dbReference type="NCBI Taxonomy" id="1048519"/>
    <lineage>
        <taxon>Eukaryota</taxon>
        <taxon>Fungi</taxon>
        <taxon>Dikarya</taxon>
        <taxon>Ascomycota</taxon>
        <taxon>Pezizomycotina</taxon>
        <taxon>Dothideomycetes</taxon>
        <taxon>Dothideomycetes incertae sedis</taxon>
        <taxon>Trypetheliales</taxon>
        <taxon>Trypetheliaceae</taxon>
        <taxon>Viridothelium</taxon>
    </lineage>
</organism>
<comment type="subcellular location">
    <subcellularLocation>
        <location evidence="1">Nucleus</location>
        <location evidence="1">Nucleolus</location>
    </subcellularLocation>
</comment>
<evidence type="ECO:0000256" key="1">
    <source>
        <dbReference type="ARBA" id="ARBA00004604"/>
    </source>
</evidence>
<reference evidence="8" key="1">
    <citation type="journal article" date="2020" name="Stud. Mycol.">
        <title>101 Dothideomycetes genomes: a test case for predicting lifestyles and emergence of pathogens.</title>
        <authorList>
            <person name="Haridas S."/>
            <person name="Albert R."/>
            <person name="Binder M."/>
            <person name="Bloem J."/>
            <person name="Labutti K."/>
            <person name="Salamov A."/>
            <person name="Andreopoulos B."/>
            <person name="Baker S."/>
            <person name="Barry K."/>
            <person name="Bills G."/>
            <person name="Bluhm B."/>
            <person name="Cannon C."/>
            <person name="Castanera R."/>
            <person name="Culley D."/>
            <person name="Daum C."/>
            <person name="Ezra D."/>
            <person name="Gonzalez J."/>
            <person name="Henrissat B."/>
            <person name="Kuo A."/>
            <person name="Liang C."/>
            <person name="Lipzen A."/>
            <person name="Lutzoni F."/>
            <person name="Magnuson J."/>
            <person name="Mondo S."/>
            <person name="Nolan M."/>
            <person name="Ohm R."/>
            <person name="Pangilinan J."/>
            <person name="Park H.-J."/>
            <person name="Ramirez L."/>
            <person name="Alfaro M."/>
            <person name="Sun H."/>
            <person name="Tritt A."/>
            <person name="Yoshinaga Y."/>
            <person name="Zwiers L.-H."/>
            <person name="Turgeon B."/>
            <person name="Goodwin S."/>
            <person name="Spatafora J."/>
            <person name="Crous P."/>
            <person name="Grigoriev I."/>
        </authorList>
    </citation>
    <scope>NUCLEOTIDE SEQUENCE</scope>
    <source>
        <strain evidence="8">Tuck. ex Michener</strain>
    </source>
</reference>
<protein>
    <submittedName>
        <fullName evidence="8">Uncharacterized protein</fullName>
    </submittedName>
</protein>
<feature type="compositionally biased region" description="Acidic residues" evidence="5">
    <location>
        <begin position="225"/>
        <end position="238"/>
    </location>
</feature>
<feature type="domain" description="NUC153" evidence="6">
    <location>
        <begin position="617"/>
        <end position="645"/>
    </location>
</feature>
<dbReference type="GO" id="GO:0005730">
    <property type="term" value="C:nucleolus"/>
    <property type="evidence" value="ECO:0007669"/>
    <property type="project" value="UniProtKB-SubCell"/>
</dbReference>
<feature type="compositionally biased region" description="Acidic residues" evidence="5">
    <location>
        <begin position="73"/>
        <end position="96"/>
    </location>
</feature>
<feature type="compositionally biased region" description="Basic and acidic residues" evidence="5">
    <location>
        <begin position="63"/>
        <end position="72"/>
    </location>
</feature>
<accession>A0A6A6GWD1</accession>
<dbReference type="Proteomes" id="UP000800092">
    <property type="component" value="Unassembled WGS sequence"/>
</dbReference>
<keyword evidence="3" id="KW-0175">Coiled coil</keyword>
<feature type="region of interest" description="Disordered" evidence="5">
    <location>
        <begin position="202"/>
        <end position="239"/>
    </location>
</feature>
<feature type="non-terminal residue" evidence="8">
    <location>
        <position position="1"/>
    </location>
</feature>
<feature type="compositionally biased region" description="Basic and acidic residues" evidence="5">
    <location>
        <begin position="499"/>
        <end position="512"/>
    </location>
</feature>
<dbReference type="OrthoDB" id="431825at2759"/>
<feature type="compositionally biased region" description="Basic and acidic residues" evidence="5">
    <location>
        <begin position="572"/>
        <end position="585"/>
    </location>
</feature>
<evidence type="ECO:0000256" key="3">
    <source>
        <dbReference type="ARBA" id="ARBA00023054"/>
    </source>
</evidence>
<gene>
    <name evidence="8" type="ORF">EV356DRAFT_454548</name>
</gene>
<dbReference type="PANTHER" id="PTHR12202">
    <property type="entry name" value="ESF1 HOMOLOG"/>
    <property type="match status" value="1"/>
</dbReference>
<feature type="compositionally biased region" description="Basic residues" evidence="5">
    <location>
        <begin position="586"/>
        <end position="596"/>
    </location>
</feature>
<dbReference type="Pfam" id="PF25121">
    <property type="entry name" value="RRM_ESF1"/>
    <property type="match status" value="1"/>
</dbReference>
<evidence type="ECO:0000313" key="9">
    <source>
        <dbReference type="Proteomes" id="UP000800092"/>
    </source>
</evidence>
<dbReference type="InterPro" id="IPR012580">
    <property type="entry name" value="NUC153"/>
</dbReference>
<evidence type="ECO:0000256" key="5">
    <source>
        <dbReference type="SAM" id="MobiDB-lite"/>
    </source>
</evidence>
<dbReference type="EMBL" id="ML991847">
    <property type="protein sequence ID" value="KAF2230104.1"/>
    <property type="molecule type" value="Genomic_DNA"/>
</dbReference>
<evidence type="ECO:0000313" key="8">
    <source>
        <dbReference type="EMBL" id="KAF2230104.1"/>
    </source>
</evidence>
<sequence length="699" mass="78898">ATIADPRFSNIHTDPRFRLPSKKHAKVKLDKRFARMLEDDDFSKKASVDKYGRKVERGAGRKDLERFYRVGESEDEEDDGDKEAEENDTSEADDDDEIRKELAKMDRKYDPAREGGFSESSSDEESGVEEDEGEIDVDEEDIAGDANADIPMGEVSTRLAAVNMDWDHIRAVDLMAVASSFAPVDGKIEKVSVYPSEYGKEQLEREELEGPPPELFGNLKSSNDEIQDDEDEDEDEADERIKKSLLQDDEGVEYSSTALRNYQLSRLRYYYAILTCSSPATAKALYDSMDSREYLTTANFFDLRFVPDDTNFDEAPRDECTKVPDGYRPNEFTTDALTHSKVRLTWDADDAQRKEAQKRAFSRGEIEENDLKAYIGSDSSDDEVSLESSHDERDADAPTGKTNGVKNKADEKRQRMRALLGLSEEPTKTKKRSEDAPVGDLQITFTSGLSAQDGKGSVLENRAPTEETTREKYIRKEKERKARRKEKATAVRAEINLDQSEKGEVNDSKDPFDDPFFTDPKVSAKADNAARKAAAKKKREEREAEEAAATTKRAELELLMVDDKATNGGTLKHFDMNEIEKAEKAARKKRKGKKGKREGQAGGGAAPTDDFGVDVKDPRFTKLYESHEFAIDPTNPRFKGTEGMKKILEEGRKRRKTEDETEMPAKRARTQEHPSELNTAENRDDLQRLVAKVKGKSRK</sequence>
<feature type="compositionally biased region" description="Basic and acidic residues" evidence="5">
    <location>
        <begin position="463"/>
        <end position="480"/>
    </location>
</feature>
<evidence type="ECO:0000259" key="7">
    <source>
        <dbReference type="Pfam" id="PF25121"/>
    </source>
</evidence>
<proteinExistence type="inferred from homology"/>
<feature type="domain" description="ESF1 RRM" evidence="7">
    <location>
        <begin position="157"/>
        <end position="321"/>
    </location>
</feature>
<dbReference type="GO" id="GO:0003723">
    <property type="term" value="F:RNA binding"/>
    <property type="evidence" value="ECO:0007669"/>
    <property type="project" value="TreeGrafter"/>
</dbReference>
<dbReference type="Pfam" id="PF08159">
    <property type="entry name" value="NUC153"/>
    <property type="match status" value="1"/>
</dbReference>
<evidence type="ECO:0000256" key="2">
    <source>
        <dbReference type="ARBA" id="ARBA00009087"/>
    </source>
</evidence>
<feature type="region of interest" description="Disordered" evidence="5">
    <location>
        <begin position="63"/>
        <end position="151"/>
    </location>
</feature>
<evidence type="ECO:0000259" key="6">
    <source>
        <dbReference type="Pfam" id="PF08159"/>
    </source>
</evidence>
<dbReference type="GO" id="GO:0006364">
    <property type="term" value="P:rRNA processing"/>
    <property type="evidence" value="ECO:0007669"/>
    <property type="project" value="InterPro"/>
</dbReference>
<feature type="compositionally biased region" description="Acidic residues" evidence="5">
    <location>
        <begin position="121"/>
        <end position="143"/>
    </location>
</feature>
<keyword evidence="9" id="KW-1185">Reference proteome</keyword>